<evidence type="ECO:0000313" key="2">
    <source>
        <dbReference type="Proteomes" id="UP000215914"/>
    </source>
</evidence>
<dbReference type="EMBL" id="CM007897">
    <property type="protein sequence ID" value="OTG18285.1"/>
    <property type="molecule type" value="Genomic_DNA"/>
</dbReference>
<dbReference type="Proteomes" id="UP000215914">
    <property type="component" value="Chromosome 8"/>
</dbReference>
<name>A0A251U4M7_HELAN</name>
<reference evidence="2" key="1">
    <citation type="journal article" date="2017" name="Nature">
        <title>The sunflower genome provides insights into oil metabolism, flowering and Asterid evolution.</title>
        <authorList>
            <person name="Badouin H."/>
            <person name="Gouzy J."/>
            <person name="Grassa C.J."/>
            <person name="Murat F."/>
            <person name="Staton S.E."/>
            <person name="Cottret L."/>
            <person name="Lelandais-Briere C."/>
            <person name="Owens G.L."/>
            <person name="Carrere S."/>
            <person name="Mayjonade B."/>
            <person name="Legrand L."/>
            <person name="Gill N."/>
            <person name="Kane N.C."/>
            <person name="Bowers J.E."/>
            <person name="Hubner S."/>
            <person name="Bellec A."/>
            <person name="Berard A."/>
            <person name="Berges H."/>
            <person name="Blanchet N."/>
            <person name="Boniface M.C."/>
            <person name="Brunel D."/>
            <person name="Catrice O."/>
            <person name="Chaidir N."/>
            <person name="Claudel C."/>
            <person name="Donnadieu C."/>
            <person name="Faraut T."/>
            <person name="Fievet G."/>
            <person name="Helmstetter N."/>
            <person name="King M."/>
            <person name="Knapp S.J."/>
            <person name="Lai Z."/>
            <person name="Le Paslier M.C."/>
            <person name="Lippi Y."/>
            <person name="Lorenzon L."/>
            <person name="Mandel J.R."/>
            <person name="Marage G."/>
            <person name="Marchand G."/>
            <person name="Marquand E."/>
            <person name="Bret-Mestries E."/>
            <person name="Morien E."/>
            <person name="Nambeesan S."/>
            <person name="Nguyen T."/>
            <person name="Pegot-Espagnet P."/>
            <person name="Pouilly N."/>
            <person name="Raftis F."/>
            <person name="Sallet E."/>
            <person name="Schiex T."/>
            <person name="Thomas J."/>
            <person name="Vandecasteele C."/>
            <person name="Vares D."/>
            <person name="Vear F."/>
            <person name="Vautrin S."/>
            <person name="Crespi M."/>
            <person name="Mangin B."/>
            <person name="Burke J.M."/>
            <person name="Salse J."/>
            <person name="Munos S."/>
            <person name="Vincourt P."/>
            <person name="Rieseberg L.H."/>
            <person name="Langlade N.B."/>
        </authorList>
    </citation>
    <scope>NUCLEOTIDE SEQUENCE [LARGE SCALE GENOMIC DNA]</scope>
    <source>
        <strain evidence="2">cv. SF193</strain>
    </source>
</reference>
<dbReference type="AlphaFoldDB" id="A0A251U4M7"/>
<organism evidence="1 2">
    <name type="scientific">Helianthus annuus</name>
    <name type="common">Common sunflower</name>
    <dbReference type="NCBI Taxonomy" id="4232"/>
    <lineage>
        <taxon>Eukaryota</taxon>
        <taxon>Viridiplantae</taxon>
        <taxon>Streptophyta</taxon>
        <taxon>Embryophyta</taxon>
        <taxon>Tracheophyta</taxon>
        <taxon>Spermatophyta</taxon>
        <taxon>Magnoliopsida</taxon>
        <taxon>eudicotyledons</taxon>
        <taxon>Gunneridae</taxon>
        <taxon>Pentapetalae</taxon>
        <taxon>asterids</taxon>
        <taxon>campanulids</taxon>
        <taxon>Asterales</taxon>
        <taxon>Asteraceae</taxon>
        <taxon>Asteroideae</taxon>
        <taxon>Heliantheae alliance</taxon>
        <taxon>Heliantheae</taxon>
        <taxon>Helianthus</taxon>
    </lineage>
</organism>
<protein>
    <submittedName>
        <fullName evidence="1">Uncharacterized protein</fullName>
    </submittedName>
</protein>
<keyword evidence="2" id="KW-1185">Reference proteome</keyword>
<evidence type="ECO:0000313" key="1">
    <source>
        <dbReference type="EMBL" id="OTG18285.1"/>
    </source>
</evidence>
<sequence length="81" mass="9561">MVLIMNYPHIWQGVLSGSRLVPCSLNELLGSSELFSQFPDKILMAKTFRTFWYDAYVRIHLHKNRQETTRNSKQNEINSIF</sequence>
<gene>
    <name evidence="1" type="ORF">HannXRQ_Chr08g0221421</name>
</gene>
<dbReference type="InParanoid" id="A0A251U4M7"/>
<proteinExistence type="predicted"/>
<accession>A0A251U4M7</accession>